<keyword evidence="4" id="KW-1185">Reference proteome</keyword>
<feature type="compositionally biased region" description="Polar residues" evidence="1">
    <location>
        <begin position="465"/>
        <end position="478"/>
    </location>
</feature>
<dbReference type="Gene3D" id="1.10.10.60">
    <property type="entry name" value="Homeodomain-like"/>
    <property type="match status" value="1"/>
</dbReference>
<organism evidence="3 4">
    <name type="scientific">Fusarium acuminatum</name>
    <dbReference type="NCBI Taxonomy" id="5515"/>
    <lineage>
        <taxon>Eukaryota</taxon>
        <taxon>Fungi</taxon>
        <taxon>Dikarya</taxon>
        <taxon>Ascomycota</taxon>
        <taxon>Pezizomycotina</taxon>
        <taxon>Sordariomycetes</taxon>
        <taxon>Hypocreomycetidae</taxon>
        <taxon>Hypocreales</taxon>
        <taxon>Nectriaceae</taxon>
        <taxon>Fusarium</taxon>
        <taxon>Fusarium tricinctum species complex</taxon>
    </lineage>
</organism>
<accession>A0ABZ2XA84</accession>
<evidence type="ECO:0000313" key="4">
    <source>
        <dbReference type="Proteomes" id="UP001489902"/>
    </source>
</evidence>
<feature type="compositionally biased region" description="Polar residues" evidence="1">
    <location>
        <begin position="575"/>
        <end position="593"/>
    </location>
</feature>
<evidence type="ECO:0000259" key="2">
    <source>
        <dbReference type="PROSITE" id="PS50090"/>
    </source>
</evidence>
<feature type="region of interest" description="Disordered" evidence="1">
    <location>
        <begin position="78"/>
        <end position="105"/>
    </location>
</feature>
<feature type="compositionally biased region" description="Polar residues" evidence="1">
    <location>
        <begin position="722"/>
        <end position="734"/>
    </location>
</feature>
<gene>
    <name evidence="3" type="ORF">QYS62_010092</name>
</gene>
<feature type="compositionally biased region" description="Basic and acidic residues" evidence="1">
    <location>
        <begin position="609"/>
        <end position="622"/>
    </location>
</feature>
<evidence type="ECO:0000256" key="1">
    <source>
        <dbReference type="SAM" id="MobiDB-lite"/>
    </source>
</evidence>
<feature type="compositionally biased region" description="Basic and acidic residues" evidence="1">
    <location>
        <begin position="537"/>
        <end position="552"/>
    </location>
</feature>
<proteinExistence type="predicted"/>
<evidence type="ECO:0000313" key="3">
    <source>
        <dbReference type="EMBL" id="WZH48907.1"/>
    </source>
</evidence>
<dbReference type="InterPro" id="IPR001005">
    <property type="entry name" value="SANT/Myb"/>
</dbReference>
<dbReference type="PANTHER" id="PTHR37019">
    <property type="entry name" value="CHROMOSOME 1, WHOLE GENOME SHOTGUN SEQUENCE"/>
    <property type="match status" value="1"/>
</dbReference>
<protein>
    <recommendedName>
        <fullName evidence="2">Myb-like domain-containing protein</fullName>
    </recommendedName>
</protein>
<dbReference type="InterPro" id="IPR056121">
    <property type="entry name" value="DUF7704"/>
</dbReference>
<dbReference type="PROSITE" id="PS50090">
    <property type="entry name" value="MYB_LIKE"/>
    <property type="match status" value="1"/>
</dbReference>
<feature type="domain" description="Myb-like" evidence="2">
    <location>
        <begin position="621"/>
        <end position="676"/>
    </location>
</feature>
<dbReference type="EMBL" id="CP151265">
    <property type="protein sequence ID" value="WZH48907.1"/>
    <property type="molecule type" value="Genomic_DNA"/>
</dbReference>
<feature type="compositionally biased region" description="Basic residues" evidence="1">
    <location>
        <begin position="562"/>
        <end position="572"/>
    </location>
</feature>
<sequence>MGVAILSTTSELKVVRAYLVALWVGDIGHLAFTSYGLGWDMSMSPLKWNATTWGNIGMTPPEPVQQVNVLQRHPVARRGPPAHALRESSIPSIPQRPDDETEFYDDEDEYGNVTQKEDETVHEAQYGEVGVRPEESEYGEQPQAGLAITSAQRRVLELTVPDLASAADSLFWCLRRRDPDQDIFRGSLSIKRRAFYNIRAEYDVLDQDDMAPFIDFAQFLAAQNFTKDHVYTSSQIACANVVSAYDKLHDIKEGDASYVFEFFQTLHETLPSFFILADEMFQAPECTLDLRTWLFVEAISQPNKDVDYRDLLVALFCRDRERSGTNAEEEYPSDYAVLFSGNYFRELGGKDYDLNELCSTRIAEIMELKRDGGIAQLRRRFPLHSLVDELQKCFESLYKILTDEESVRAATEPIVEYQQSVADSQGDDFGSESQSIVRMGSQEAVPSLFIDKTSLQALQGGKRTSLPNAPPSNQQRAASRSAVPRDYHQHTNAELMRSPFPPASSLLLGHKSNANHERGQKRPRSVAEDDDGDSFETDNRPVDQAKRDELRRRMAPPPIPHRVSRPPQKHVLGRPQSSGSEYPSFQLESSQPPSSMPDFEAIRQAASQRAKEARMADSERSGGKQRVPWSQHDSQVLINLIAEYGVRWSTIETHGMTLFEYPRNQQAYRDRARNIKTELLIIDVALPPNFDGVALSNKEIIKIKAAGKNPNRREEDVDEQGNPINTELVESTPF</sequence>
<dbReference type="Pfam" id="PF24803">
    <property type="entry name" value="DUF7704"/>
    <property type="match status" value="1"/>
</dbReference>
<reference evidence="3 4" key="1">
    <citation type="submission" date="2024-04" db="EMBL/GenBank/DDBJ databases">
        <title>Complete genome sequence of Fusarium acuminatum.</title>
        <authorList>
            <person name="Lan B."/>
        </authorList>
    </citation>
    <scope>NUCLEOTIDE SEQUENCE [LARGE SCALE GENOMIC DNA]</scope>
    <source>
        <strain evidence="3">1A</strain>
    </source>
</reference>
<dbReference type="PANTHER" id="PTHR37019:SF2">
    <property type="entry name" value="EXPERA DOMAIN-CONTAINING PROTEIN"/>
    <property type="match status" value="1"/>
</dbReference>
<feature type="region of interest" description="Disordered" evidence="1">
    <location>
        <begin position="707"/>
        <end position="734"/>
    </location>
</feature>
<dbReference type="Proteomes" id="UP001489902">
    <property type="component" value="Chromosome 6"/>
</dbReference>
<name>A0ABZ2XA84_9HYPO</name>
<feature type="region of interest" description="Disordered" evidence="1">
    <location>
        <begin position="460"/>
        <end position="628"/>
    </location>
</feature>